<feature type="domain" description="HMA" evidence="14">
    <location>
        <begin position="1"/>
        <end position="67"/>
    </location>
</feature>
<keyword evidence="16" id="KW-1185">Reference proteome</keyword>
<dbReference type="GO" id="GO:0016887">
    <property type="term" value="F:ATP hydrolysis activity"/>
    <property type="evidence" value="ECO:0007669"/>
    <property type="project" value="InterPro"/>
</dbReference>
<feature type="transmembrane region" description="Helical" evidence="13">
    <location>
        <begin position="360"/>
        <end position="379"/>
    </location>
</feature>
<dbReference type="Pfam" id="PF00122">
    <property type="entry name" value="E1-E2_ATPase"/>
    <property type="match status" value="1"/>
</dbReference>
<keyword evidence="4" id="KW-1003">Cell membrane</keyword>
<keyword evidence="6 13" id="KW-0812">Transmembrane</keyword>
<accession>A0A1G7Z3R5</accession>
<dbReference type="InterPro" id="IPR023299">
    <property type="entry name" value="ATPase_P-typ_cyto_dom_N"/>
</dbReference>
<dbReference type="CDD" id="cd00371">
    <property type="entry name" value="HMA"/>
    <property type="match status" value="1"/>
</dbReference>
<feature type="transmembrane region" description="Helical" evidence="13">
    <location>
        <begin position="155"/>
        <end position="173"/>
    </location>
</feature>
<comment type="similarity">
    <text evidence="2">Belongs to the cation transport ATPase (P-type) (TC 3.A.3) family. Type IB subfamily.</text>
</comment>
<dbReference type="Proteomes" id="UP000199495">
    <property type="component" value="Unassembled WGS sequence"/>
</dbReference>
<dbReference type="NCBIfam" id="TIGR01494">
    <property type="entry name" value="ATPase_P-type"/>
    <property type="match status" value="1"/>
</dbReference>
<gene>
    <name evidence="15" type="ORF">SAMN04487974_11736</name>
</gene>
<evidence type="ECO:0000259" key="14">
    <source>
        <dbReference type="PROSITE" id="PS50846"/>
    </source>
</evidence>
<dbReference type="SUPFAM" id="SSF56784">
    <property type="entry name" value="HAD-like"/>
    <property type="match status" value="1"/>
</dbReference>
<evidence type="ECO:0000256" key="4">
    <source>
        <dbReference type="ARBA" id="ARBA00022475"/>
    </source>
</evidence>
<dbReference type="GO" id="GO:0005524">
    <property type="term" value="F:ATP binding"/>
    <property type="evidence" value="ECO:0007669"/>
    <property type="project" value="InterPro"/>
</dbReference>
<keyword evidence="11" id="KW-0406">Ion transport</keyword>
<dbReference type="PANTHER" id="PTHR43520">
    <property type="entry name" value="ATP7, ISOFORM B"/>
    <property type="match status" value="1"/>
</dbReference>
<dbReference type="SUPFAM" id="SSF81653">
    <property type="entry name" value="Calcium ATPase, transduction domain A"/>
    <property type="match status" value="1"/>
</dbReference>
<dbReference type="Gene3D" id="1.20.1110.10">
    <property type="entry name" value="Calcium-transporting ATPase, transmembrane domain"/>
    <property type="match status" value="1"/>
</dbReference>
<dbReference type="GO" id="GO:0055070">
    <property type="term" value="P:copper ion homeostasis"/>
    <property type="evidence" value="ECO:0007669"/>
    <property type="project" value="TreeGrafter"/>
</dbReference>
<dbReference type="OrthoDB" id="7762541at2"/>
<dbReference type="PANTHER" id="PTHR43520:SF5">
    <property type="entry name" value="CATION-TRANSPORTING P-TYPE ATPASE-RELATED"/>
    <property type="match status" value="1"/>
</dbReference>
<dbReference type="Gene3D" id="3.40.1110.10">
    <property type="entry name" value="Calcium-transporting ATPase, cytoplasmic domain N"/>
    <property type="match status" value="1"/>
</dbReference>
<evidence type="ECO:0000313" key="15">
    <source>
        <dbReference type="EMBL" id="SDH03136.1"/>
    </source>
</evidence>
<dbReference type="InterPro" id="IPR059000">
    <property type="entry name" value="ATPase_P-type_domA"/>
</dbReference>
<protein>
    <submittedName>
        <fullName evidence="15">Cu+-exporting ATPase</fullName>
    </submittedName>
</protein>
<keyword evidence="8" id="KW-0460">Magnesium</keyword>
<dbReference type="PROSITE" id="PS50846">
    <property type="entry name" value="HMA_2"/>
    <property type="match status" value="1"/>
</dbReference>
<dbReference type="InterPro" id="IPR001757">
    <property type="entry name" value="P_typ_ATPase"/>
</dbReference>
<evidence type="ECO:0000256" key="5">
    <source>
        <dbReference type="ARBA" id="ARBA00022553"/>
    </source>
</evidence>
<keyword evidence="10 13" id="KW-1133">Transmembrane helix</keyword>
<dbReference type="InterPro" id="IPR023214">
    <property type="entry name" value="HAD_sf"/>
</dbReference>
<name>A0A1G7Z3R5_9HYPH</name>
<keyword evidence="9" id="KW-1278">Translocase</keyword>
<dbReference type="SUPFAM" id="SSF81665">
    <property type="entry name" value="Calcium ATPase, transmembrane domain M"/>
    <property type="match status" value="1"/>
</dbReference>
<evidence type="ECO:0000313" key="16">
    <source>
        <dbReference type="Proteomes" id="UP000199495"/>
    </source>
</evidence>
<feature type="transmembrane region" description="Helical" evidence="13">
    <location>
        <begin position="331"/>
        <end position="354"/>
    </location>
</feature>
<evidence type="ECO:0000256" key="10">
    <source>
        <dbReference type="ARBA" id="ARBA00022989"/>
    </source>
</evidence>
<dbReference type="GO" id="GO:0005886">
    <property type="term" value="C:plasma membrane"/>
    <property type="evidence" value="ECO:0007669"/>
    <property type="project" value="UniProtKB-SubCell"/>
</dbReference>
<dbReference type="Pfam" id="PF00702">
    <property type="entry name" value="Hydrolase"/>
    <property type="match status" value="1"/>
</dbReference>
<dbReference type="Gene3D" id="2.70.150.10">
    <property type="entry name" value="Calcium-transporting ATPase, cytoplasmic transduction domain A"/>
    <property type="match status" value="1"/>
</dbReference>
<evidence type="ECO:0000256" key="7">
    <source>
        <dbReference type="ARBA" id="ARBA00022723"/>
    </source>
</evidence>
<keyword evidence="3" id="KW-0813">Transport</keyword>
<dbReference type="InterPro" id="IPR036412">
    <property type="entry name" value="HAD-like_sf"/>
</dbReference>
<comment type="subcellular location">
    <subcellularLocation>
        <location evidence="1">Cell membrane</location>
        <topology evidence="1">Multi-pass membrane protein</topology>
    </subcellularLocation>
</comment>
<sequence length="690" mass="70854">MRRLFAIEGLACGGCARGLERHLSRLPAVRSAGVHHLTASALVDWDESRLTVEEIGRAVGGAGYRLIERHRPKELSALLAADMRRISLRLAVAVMAGMWSMALSIVLYVSSLDPDTAWWIAFGAGFLALPVIWAGRGIFWMALRSIRLRTPSMDLLIAVGSAGAFAASVAALAHGSSHVYFDTATMLVTLLLAGRLLDTATRRSTIEALNALQSSSPETAMVLSPDGPRETVLPLIGIGAQVMVDAGAAVGMDGIVVSGESAVDRSVLTGESIPVAVAPGKRVEAGTVNLERRLVLEVDRTHGDRDIDRMGGAVALEIARRGSIASTADRIAGILAWAIPALALATFVLTPAFGVSAAEAALRALAVLAGACPCALSIASPLAQARATGIAAGHGIRIREPGAFETLAHVRTAIFDKTGTLTQGAPEVTGVVPAPGRTKAELLAAAARAETGVLHPLAKAVVAYYGSEVGAGGVRLPRGALAQDESGRMVSVSGSADDDGATRLVVMRDGKAFGTLDLADRVRPEAAAVVARLSAAGVAIIIATGDSKGPTMAVASALGLKAEQVRFGCTPQAKATLVTRSERPVLFVGDGVNDAPALAAADCGVSVANAHSAAAQTADVAIIRGGIDQIGTAIELAHRTVRVSRRNIALALIYNALIVPFAVTGLVSPAMAALAMLASSVSVSLNSVKL</sequence>
<evidence type="ECO:0000256" key="8">
    <source>
        <dbReference type="ARBA" id="ARBA00022842"/>
    </source>
</evidence>
<dbReference type="STRING" id="440168.SAMN04487974_11736"/>
<dbReference type="PROSITE" id="PS00154">
    <property type="entry name" value="ATPASE_E1_E2"/>
    <property type="match status" value="1"/>
</dbReference>
<evidence type="ECO:0000256" key="1">
    <source>
        <dbReference type="ARBA" id="ARBA00004651"/>
    </source>
</evidence>
<feature type="transmembrane region" description="Helical" evidence="13">
    <location>
        <begin position="90"/>
        <end position="111"/>
    </location>
</feature>
<dbReference type="AlphaFoldDB" id="A0A1G7Z3R5"/>
<dbReference type="GO" id="GO:0005507">
    <property type="term" value="F:copper ion binding"/>
    <property type="evidence" value="ECO:0007669"/>
    <property type="project" value="TreeGrafter"/>
</dbReference>
<proteinExistence type="inferred from homology"/>
<dbReference type="InterPro" id="IPR023298">
    <property type="entry name" value="ATPase_P-typ_TM_dom_sf"/>
</dbReference>
<dbReference type="InterPro" id="IPR008250">
    <property type="entry name" value="ATPase_P-typ_transduc_dom_A_sf"/>
</dbReference>
<dbReference type="EMBL" id="FNCS01000017">
    <property type="protein sequence ID" value="SDH03136.1"/>
    <property type="molecule type" value="Genomic_DNA"/>
</dbReference>
<dbReference type="NCBIfam" id="TIGR01512">
    <property type="entry name" value="ATPase-IB2_Cd"/>
    <property type="match status" value="1"/>
</dbReference>
<evidence type="ECO:0000256" key="3">
    <source>
        <dbReference type="ARBA" id="ARBA00022448"/>
    </source>
</evidence>
<keyword evidence="7" id="KW-0479">Metal-binding</keyword>
<dbReference type="Pfam" id="PF00403">
    <property type="entry name" value="HMA"/>
    <property type="match status" value="1"/>
</dbReference>
<dbReference type="SUPFAM" id="SSF55008">
    <property type="entry name" value="HMA, heavy metal-associated domain"/>
    <property type="match status" value="1"/>
</dbReference>
<feature type="transmembrane region" description="Helical" evidence="13">
    <location>
        <begin position="117"/>
        <end position="143"/>
    </location>
</feature>
<dbReference type="InterPro" id="IPR006121">
    <property type="entry name" value="HMA_dom"/>
</dbReference>
<feature type="transmembrane region" description="Helical" evidence="13">
    <location>
        <begin position="179"/>
        <end position="197"/>
    </location>
</feature>
<evidence type="ECO:0000256" key="11">
    <source>
        <dbReference type="ARBA" id="ARBA00023065"/>
    </source>
</evidence>
<dbReference type="RefSeq" id="WP_090598448.1">
    <property type="nucleotide sequence ID" value="NZ_FNCS01000017.1"/>
</dbReference>
<evidence type="ECO:0000256" key="12">
    <source>
        <dbReference type="ARBA" id="ARBA00023136"/>
    </source>
</evidence>
<reference evidence="15 16" key="1">
    <citation type="submission" date="2016-10" db="EMBL/GenBank/DDBJ databases">
        <authorList>
            <person name="de Groot N.N."/>
        </authorList>
    </citation>
    <scope>NUCLEOTIDE SEQUENCE [LARGE SCALE GENOMIC DNA]</scope>
    <source>
        <strain evidence="15 16">CGMCC 1.10267</strain>
    </source>
</reference>
<dbReference type="PRINTS" id="PR00119">
    <property type="entry name" value="CATATPASE"/>
</dbReference>
<dbReference type="Gene3D" id="3.30.70.100">
    <property type="match status" value="1"/>
</dbReference>
<dbReference type="InterPro" id="IPR018303">
    <property type="entry name" value="ATPase_P-typ_P_site"/>
</dbReference>
<feature type="transmembrane region" description="Helical" evidence="13">
    <location>
        <begin position="652"/>
        <end position="678"/>
    </location>
</feature>
<keyword evidence="12 13" id="KW-0472">Membrane</keyword>
<dbReference type="InterPro" id="IPR036163">
    <property type="entry name" value="HMA_dom_sf"/>
</dbReference>
<dbReference type="GO" id="GO:0043682">
    <property type="term" value="F:P-type divalent copper transporter activity"/>
    <property type="evidence" value="ECO:0007669"/>
    <property type="project" value="TreeGrafter"/>
</dbReference>
<evidence type="ECO:0000256" key="13">
    <source>
        <dbReference type="SAM" id="Phobius"/>
    </source>
</evidence>
<evidence type="ECO:0000256" key="2">
    <source>
        <dbReference type="ARBA" id="ARBA00006024"/>
    </source>
</evidence>
<keyword evidence="5" id="KW-0597">Phosphoprotein</keyword>
<dbReference type="Gene3D" id="3.40.50.1000">
    <property type="entry name" value="HAD superfamily/HAD-like"/>
    <property type="match status" value="1"/>
</dbReference>
<evidence type="ECO:0000256" key="6">
    <source>
        <dbReference type="ARBA" id="ARBA00022692"/>
    </source>
</evidence>
<evidence type="ECO:0000256" key="9">
    <source>
        <dbReference type="ARBA" id="ARBA00022967"/>
    </source>
</evidence>
<organism evidence="15 16">
    <name type="scientific">Pelagibacterium luteolum</name>
    <dbReference type="NCBI Taxonomy" id="440168"/>
    <lineage>
        <taxon>Bacteria</taxon>
        <taxon>Pseudomonadati</taxon>
        <taxon>Pseudomonadota</taxon>
        <taxon>Alphaproteobacteria</taxon>
        <taxon>Hyphomicrobiales</taxon>
        <taxon>Devosiaceae</taxon>
        <taxon>Pelagibacterium</taxon>
    </lineage>
</organism>